<protein>
    <recommendedName>
        <fullName evidence="3">Encoded protein</fullName>
    </recommendedName>
</protein>
<sequence length="51" mass="6113">MTMAKVKLLKHLHRRKFLAKPILRVLRVCHHLAKHAREYIPFKAADRAIWV</sequence>
<proteinExistence type="predicted"/>
<evidence type="ECO:0000313" key="1">
    <source>
        <dbReference type="EMBL" id="KAF5828384.1"/>
    </source>
</evidence>
<organism evidence="1 2">
    <name type="scientific">Dunaliella salina</name>
    <name type="common">Green alga</name>
    <name type="synonym">Protococcus salinus</name>
    <dbReference type="NCBI Taxonomy" id="3046"/>
    <lineage>
        <taxon>Eukaryota</taxon>
        <taxon>Viridiplantae</taxon>
        <taxon>Chlorophyta</taxon>
        <taxon>core chlorophytes</taxon>
        <taxon>Chlorophyceae</taxon>
        <taxon>CS clade</taxon>
        <taxon>Chlamydomonadales</taxon>
        <taxon>Dunaliellaceae</taxon>
        <taxon>Dunaliella</taxon>
    </lineage>
</organism>
<evidence type="ECO:0000313" key="2">
    <source>
        <dbReference type="Proteomes" id="UP000815325"/>
    </source>
</evidence>
<name>A0ABQ7G1A0_DUNSA</name>
<evidence type="ECO:0008006" key="3">
    <source>
        <dbReference type="Google" id="ProtNLM"/>
    </source>
</evidence>
<comment type="caution">
    <text evidence="1">The sequence shown here is derived from an EMBL/GenBank/DDBJ whole genome shotgun (WGS) entry which is preliminary data.</text>
</comment>
<accession>A0ABQ7G1A0</accession>
<keyword evidence="2" id="KW-1185">Reference proteome</keyword>
<gene>
    <name evidence="1" type="ORF">DUNSADRAFT_17686</name>
</gene>
<reference evidence="1" key="1">
    <citation type="submission" date="2017-08" db="EMBL/GenBank/DDBJ databases">
        <authorList>
            <person name="Polle J.E."/>
            <person name="Barry K."/>
            <person name="Cushman J."/>
            <person name="Schmutz J."/>
            <person name="Tran D."/>
            <person name="Hathwaick L.T."/>
            <person name="Yim W.C."/>
            <person name="Jenkins J."/>
            <person name="Mckie-Krisberg Z.M."/>
            <person name="Prochnik S."/>
            <person name="Lindquist E."/>
            <person name="Dockter R.B."/>
            <person name="Adam C."/>
            <person name="Molina H."/>
            <person name="Bunkerborg J."/>
            <person name="Jin E."/>
            <person name="Buchheim M."/>
            <person name="Magnuson J."/>
        </authorList>
    </citation>
    <scope>NUCLEOTIDE SEQUENCE</scope>
    <source>
        <strain evidence="1">CCAP 19/18</strain>
    </source>
</reference>
<dbReference type="Proteomes" id="UP000815325">
    <property type="component" value="Unassembled WGS sequence"/>
</dbReference>
<dbReference type="EMBL" id="MU070311">
    <property type="protein sequence ID" value="KAF5828384.1"/>
    <property type="molecule type" value="Genomic_DNA"/>
</dbReference>